<dbReference type="GO" id="GO:0008270">
    <property type="term" value="F:zinc ion binding"/>
    <property type="evidence" value="ECO:0007669"/>
    <property type="project" value="InterPro"/>
</dbReference>
<proteinExistence type="predicted"/>
<keyword evidence="2" id="KW-0378">Hydrolase</keyword>
<evidence type="ECO:0000256" key="2">
    <source>
        <dbReference type="ARBA" id="ARBA00022801"/>
    </source>
</evidence>
<feature type="domain" description="HIRAN" evidence="3">
    <location>
        <begin position="10"/>
        <end position="70"/>
    </location>
</feature>
<keyword evidence="1" id="KW-0479">Metal-binding</keyword>
<keyword evidence="5" id="KW-1185">Reference proteome</keyword>
<dbReference type="EMBL" id="JAIWYP010000004">
    <property type="protein sequence ID" value="KAH3835200.1"/>
    <property type="molecule type" value="Genomic_DNA"/>
</dbReference>
<dbReference type="GO" id="GO:0016818">
    <property type="term" value="F:hydrolase activity, acting on acid anhydrides, in phosphorus-containing anhydrides"/>
    <property type="evidence" value="ECO:0007669"/>
    <property type="project" value="InterPro"/>
</dbReference>
<evidence type="ECO:0000313" key="5">
    <source>
        <dbReference type="Proteomes" id="UP000828390"/>
    </source>
</evidence>
<dbReference type="Gene3D" id="3.30.70.2330">
    <property type="match status" value="1"/>
</dbReference>
<reference evidence="4" key="2">
    <citation type="submission" date="2020-11" db="EMBL/GenBank/DDBJ databases">
        <authorList>
            <person name="McCartney M.A."/>
            <person name="Auch B."/>
            <person name="Kono T."/>
            <person name="Mallez S."/>
            <person name="Becker A."/>
            <person name="Gohl D.M."/>
            <person name="Silverstein K.A.T."/>
            <person name="Koren S."/>
            <person name="Bechman K.B."/>
            <person name="Herman A."/>
            <person name="Abrahante J.E."/>
            <person name="Garbe J."/>
        </authorList>
    </citation>
    <scope>NUCLEOTIDE SEQUENCE</scope>
    <source>
        <strain evidence="4">Duluth1</strain>
        <tissue evidence="4">Whole animal</tissue>
    </source>
</reference>
<evidence type="ECO:0000313" key="4">
    <source>
        <dbReference type="EMBL" id="KAH3835200.1"/>
    </source>
</evidence>
<dbReference type="AlphaFoldDB" id="A0A9D4QM61"/>
<evidence type="ECO:0000256" key="1">
    <source>
        <dbReference type="ARBA" id="ARBA00022723"/>
    </source>
</evidence>
<accession>A0A9D4QM61</accession>
<sequence length="128" mass="14644">MKKIVIRNKQVVGMHHYGRRALELLSTYHVKLKPNNPYDSMAVAVFDGLRKIGTLKRDCAKAVNEISLNKGKSRYLLRPLEEPIVRNRRTGPQQTCAIAFKIDESDISMVTTTAQMHTCIYIKVMELK</sequence>
<protein>
    <recommendedName>
        <fullName evidence="3">HIRAN domain-containing protein</fullName>
    </recommendedName>
</protein>
<comment type="caution">
    <text evidence="4">The sequence shown here is derived from an EMBL/GenBank/DDBJ whole genome shotgun (WGS) entry which is preliminary data.</text>
</comment>
<dbReference type="GO" id="GO:0003676">
    <property type="term" value="F:nucleic acid binding"/>
    <property type="evidence" value="ECO:0007669"/>
    <property type="project" value="InterPro"/>
</dbReference>
<reference evidence="4" key="1">
    <citation type="journal article" date="2019" name="bioRxiv">
        <title>The Genome of the Zebra Mussel, Dreissena polymorpha: A Resource for Invasive Species Research.</title>
        <authorList>
            <person name="McCartney M.A."/>
            <person name="Auch B."/>
            <person name="Kono T."/>
            <person name="Mallez S."/>
            <person name="Zhang Y."/>
            <person name="Obille A."/>
            <person name="Becker A."/>
            <person name="Abrahante J.E."/>
            <person name="Garbe J."/>
            <person name="Badalamenti J.P."/>
            <person name="Herman A."/>
            <person name="Mangelson H."/>
            <person name="Liachko I."/>
            <person name="Sullivan S."/>
            <person name="Sone E.D."/>
            <person name="Koren S."/>
            <person name="Silverstein K.A.T."/>
            <person name="Beckman K.B."/>
            <person name="Gohl D.M."/>
        </authorList>
    </citation>
    <scope>NUCLEOTIDE SEQUENCE</scope>
    <source>
        <strain evidence="4">Duluth1</strain>
        <tissue evidence="4">Whole animal</tissue>
    </source>
</reference>
<name>A0A9D4QM61_DREPO</name>
<dbReference type="InterPro" id="IPR014905">
    <property type="entry name" value="HIRAN"/>
</dbReference>
<dbReference type="Proteomes" id="UP000828390">
    <property type="component" value="Unassembled WGS sequence"/>
</dbReference>
<dbReference type="Pfam" id="PF08797">
    <property type="entry name" value="HIRAN"/>
    <property type="match status" value="1"/>
</dbReference>
<evidence type="ECO:0000259" key="3">
    <source>
        <dbReference type="Pfam" id="PF08797"/>
    </source>
</evidence>
<organism evidence="4 5">
    <name type="scientific">Dreissena polymorpha</name>
    <name type="common">Zebra mussel</name>
    <name type="synonym">Mytilus polymorpha</name>
    <dbReference type="NCBI Taxonomy" id="45954"/>
    <lineage>
        <taxon>Eukaryota</taxon>
        <taxon>Metazoa</taxon>
        <taxon>Spiralia</taxon>
        <taxon>Lophotrochozoa</taxon>
        <taxon>Mollusca</taxon>
        <taxon>Bivalvia</taxon>
        <taxon>Autobranchia</taxon>
        <taxon>Heteroconchia</taxon>
        <taxon>Euheterodonta</taxon>
        <taxon>Imparidentia</taxon>
        <taxon>Neoheterodontei</taxon>
        <taxon>Myida</taxon>
        <taxon>Dreissenoidea</taxon>
        <taxon>Dreissenidae</taxon>
        <taxon>Dreissena</taxon>
    </lineage>
</organism>
<gene>
    <name evidence="4" type="ORF">DPMN_108548</name>
</gene>